<gene>
    <name evidence="3" type="ORF">AOE01nite_08180</name>
</gene>
<evidence type="ECO:0000313" key="3">
    <source>
        <dbReference type="EMBL" id="GEN62594.1"/>
    </source>
</evidence>
<feature type="region of interest" description="Disordered" evidence="2">
    <location>
        <begin position="149"/>
        <end position="169"/>
    </location>
</feature>
<evidence type="ECO:0000313" key="4">
    <source>
        <dbReference type="Proteomes" id="UP000321746"/>
    </source>
</evidence>
<dbReference type="EMBL" id="BJYG01000007">
    <property type="protein sequence ID" value="GEN62594.1"/>
    <property type="molecule type" value="Genomic_DNA"/>
</dbReference>
<accession>A0A511XI50</accession>
<dbReference type="Pfam" id="PF04519">
    <property type="entry name" value="Bactofilin"/>
    <property type="match status" value="1"/>
</dbReference>
<organism evidence="3 4">
    <name type="scientific">Acetobacter oeni</name>
    <dbReference type="NCBI Taxonomy" id="304077"/>
    <lineage>
        <taxon>Bacteria</taxon>
        <taxon>Pseudomonadati</taxon>
        <taxon>Pseudomonadota</taxon>
        <taxon>Alphaproteobacteria</taxon>
        <taxon>Acetobacterales</taxon>
        <taxon>Acetobacteraceae</taxon>
        <taxon>Acetobacter</taxon>
    </lineage>
</organism>
<keyword evidence="4" id="KW-1185">Reference proteome</keyword>
<evidence type="ECO:0000256" key="2">
    <source>
        <dbReference type="SAM" id="MobiDB-lite"/>
    </source>
</evidence>
<dbReference type="PANTHER" id="PTHR35024:SF4">
    <property type="entry name" value="POLYMER-FORMING CYTOSKELETAL PROTEIN"/>
    <property type="match status" value="1"/>
</dbReference>
<evidence type="ECO:0008006" key="5">
    <source>
        <dbReference type="Google" id="ProtNLM"/>
    </source>
</evidence>
<feature type="compositionally biased region" description="Low complexity" evidence="2">
    <location>
        <begin position="1"/>
        <end position="21"/>
    </location>
</feature>
<name>A0A511XI50_9PROT</name>
<dbReference type="InterPro" id="IPR007607">
    <property type="entry name" value="BacA/B"/>
</dbReference>
<sequence>MGRAPFPATPGASGTPGTPAAGPTPPGMPMGTAPGATPGQRPSMMNRGDDRRTLVVGRGISVQGSVQDAERLVVEGTVESSMINAKELSVAPGGLFRGGVEVEDAEIAGTVDGTLTVRGSLLVSSTGRLLGKATCKRLRVEDGGQISGQLEMLTDAPKETPAAKPDNAA</sequence>
<reference evidence="3 4" key="1">
    <citation type="submission" date="2019-07" db="EMBL/GenBank/DDBJ databases">
        <title>Whole genome shotgun sequence of Acetobacter oeni NBRC 105207.</title>
        <authorList>
            <person name="Hosoyama A."/>
            <person name="Uohara A."/>
            <person name="Ohji S."/>
            <person name="Ichikawa N."/>
        </authorList>
    </citation>
    <scope>NUCLEOTIDE SEQUENCE [LARGE SCALE GENOMIC DNA]</scope>
    <source>
        <strain evidence="3 4">NBRC 105207</strain>
    </source>
</reference>
<proteinExistence type="inferred from homology"/>
<dbReference type="AlphaFoldDB" id="A0A511XI50"/>
<comment type="similarity">
    <text evidence="1">Belongs to the bactofilin family.</text>
</comment>
<comment type="caution">
    <text evidence="3">The sequence shown here is derived from an EMBL/GenBank/DDBJ whole genome shotgun (WGS) entry which is preliminary data.</text>
</comment>
<feature type="region of interest" description="Disordered" evidence="2">
    <location>
        <begin position="1"/>
        <end position="48"/>
    </location>
</feature>
<dbReference type="OrthoDB" id="7349510at2"/>
<protein>
    <recommendedName>
        <fullName evidence="5">Cell shape determination protein CcmA</fullName>
    </recommendedName>
</protein>
<feature type="compositionally biased region" description="Low complexity" evidence="2">
    <location>
        <begin position="29"/>
        <end position="39"/>
    </location>
</feature>
<dbReference type="PANTHER" id="PTHR35024">
    <property type="entry name" value="HYPOTHETICAL CYTOSOLIC PROTEIN"/>
    <property type="match status" value="1"/>
</dbReference>
<evidence type="ECO:0000256" key="1">
    <source>
        <dbReference type="ARBA" id="ARBA00044755"/>
    </source>
</evidence>
<dbReference type="Proteomes" id="UP000321746">
    <property type="component" value="Unassembled WGS sequence"/>
</dbReference>